<keyword evidence="2" id="KW-0808">Transferase</keyword>
<dbReference type="Proteomes" id="UP001195769">
    <property type="component" value="Unassembled WGS sequence"/>
</dbReference>
<feature type="non-terminal residue" evidence="2">
    <location>
        <position position="1"/>
    </location>
</feature>
<accession>A0AAD4HS84</accession>
<evidence type="ECO:0000313" key="2">
    <source>
        <dbReference type="EMBL" id="KAG1905669.1"/>
    </source>
</evidence>
<evidence type="ECO:0000313" key="3">
    <source>
        <dbReference type="Proteomes" id="UP001195769"/>
    </source>
</evidence>
<dbReference type="AlphaFoldDB" id="A0AAD4HS84"/>
<proteinExistence type="predicted"/>
<keyword evidence="3" id="KW-1185">Reference proteome</keyword>
<dbReference type="InterPro" id="IPR051681">
    <property type="entry name" value="Ser/Thr_Kinases-Pseudokinases"/>
</dbReference>
<dbReference type="PROSITE" id="PS50011">
    <property type="entry name" value="PROTEIN_KINASE_DOM"/>
    <property type="match status" value="1"/>
</dbReference>
<comment type="caution">
    <text evidence="2">The sequence shown here is derived from an EMBL/GenBank/DDBJ whole genome shotgun (WGS) entry which is preliminary data.</text>
</comment>
<keyword evidence="2" id="KW-0418">Kinase</keyword>
<dbReference type="SUPFAM" id="SSF56112">
    <property type="entry name" value="Protein kinase-like (PK-like)"/>
    <property type="match status" value="1"/>
</dbReference>
<dbReference type="EMBL" id="JABBWK010000006">
    <property type="protein sequence ID" value="KAG1905669.1"/>
    <property type="molecule type" value="Genomic_DNA"/>
</dbReference>
<name>A0AAD4HS84_9AGAM</name>
<dbReference type="InterPro" id="IPR000719">
    <property type="entry name" value="Prot_kinase_dom"/>
</dbReference>
<dbReference type="InterPro" id="IPR008271">
    <property type="entry name" value="Ser/Thr_kinase_AS"/>
</dbReference>
<organism evidence="2 3">
    <name type="scientific">Suillus fuscotomentosus</name>
    <dbReference type="NCBI Taxonomy" id="1912939"/>
    <lineage>
        <taxon>Eukaryota</taxon>
        <taxon>Fungi</taxon>
        <taxon>Dikarya</taxon>
        <taxon>Basidiomycota</taxon>
        <taxon>Agaricomycotina</taxon>
        <taxon>Agaricomycetes</taxon>
        <taxon>Agaricomycetidae</taxon>
        <taxon>Boletales</taxon>
        <taxon>Suillineae</taxon>
        <taxon>Suillaceae</taxon>
        <taxon>Suillus</taxon>
    </lineage>
</organism>
<dbReference type="PROSITE" id="PS00108">
    <property type="entry name" value="PROTEIN_KINASE_ST"/>
    <property type="match status" value="1"/>
</dbReference>
<dbReference type="Gene3D" id="1.10.510.10">
    <property type="entry name" value="Transferase(Phosphotransferase) domain 1"/>
    <property type="match status" value="1"/>
</dbReference>
<sequence>SHLKHENIVPFIGVIDKDYRLWLVSECMYSSNVKTYIEYTGRENWDLRHLVTAKGLCYLHTFDPPIVHGDLKGCNVMVDRRENARLTDFGISRSDDTRQGLDSTNVDRRETLNWIAPELIFFGNSETMRMEADICICICLCAI</sequence>
<dbReference type="Pfam" id="PF00069">
    <property type="entry name" value="Pkinase"/>
    <property type="match status" value="1"/>
</dbReference>
<dbReference type="PANTHER" id="PTHR44329">
    <property type="entry name" value="SERINE/THREONINE-PROTEIN KINASE TNNI3K-RELATED"/>
    <property type="match status" value="1"/>
</dbReference>
<gene>
    <name evidence="2" type="ORF">F5891DRAFT_942515</name>
</gene>
<reference evidence="2" key="1">
    <citation type="journal article" date="2020" name="New Phytol.">
        <title>Comparative genomics reveals dynamic genome evolution in host specialist ectomycorrhizal fungi.</title>
        <authorList>
            <person name="Lofgren L.A."/>
            <person name="Nguyen N.H."/>
            <person name="Vilgalys R."/>
            <person name="Ruytinx J."/>
            <person name="Liao H.L."/>
            <person name="Branco S."/>
            <person name="Kuo A."/>
            <person name="LaButti K."/>
            <person name="Lipzen A."/>
            <person name="Andreopoulos W."/>
            <person name="Pangilinan J."/>
            <person name="Riley R."/>
            <person name="Hundley H."/>
            <person name="Na H."/>
            <person name="Barry K."/>
            <person name="Grigoriev I.V."/>
            <person name="Stajich J.E."/>
            <person name="Kennedy P.G."/>
        </authorList>
    </citation>
    <scope>NUCLEOTIDE SEQUENCE</scope>
    <source>
        <strain evidence="2">FC203</strain>
    </source>
</reference>
<dbReference type="GO" id="GO:0004674">
    <property type="term" value="F:protein serine/threonine kinase activity"/>
    <property type="evidence" value="ECO:0007669"/>
    <property type="project" value="TreeGrafter"/>
</dbReference>
<dbReference type="GeneID" id="64668726"/>
<dbReference type="GO" id="GO:0005524">
    <property type="term" value="F:ATP binding"/>
    <property type="evidence" value="ECO:0007669"/>
    <property type="project" value="InterPro"/>
</dbReference>
<dbReference type="RefSeq" id="XP_041231244.1">
    <property type="nucleotide sequence ID" value="XM_041374428.1"/>
</dbReference>
<feature type="domain" description="Protein kinase" evidence="1">
    <location>
        <begin position="1"/>
        <end position="143"/>
    </location>
</feature>
<protein>
    <submittedName>
        <fullName evidence="2">Kinase-like domain-containing protein</fullName>
    </submittedName>
</protein>
<dbReference type="InterPro" id="IPR011009">
    <property type="entry name" value="Kinase-like_dom_sf"/>
</dbReference>
<evidence type="ECO:0000259" key="1">
    <source>
        <dbReference type="PROSITE" id="PS50011"/>
    </source>
</evidence>